<gene>
    <name evidence="1" type="ordered locus">Ngar_c08340</name>
</gene>
<proteinExistence type="predicted"/>
<dbReference type="AlphaFoldDB" id="K0I915"/>
<dbReference type="BioCyc" id="CNIT1237085:G1324-832-MONOMER"/>
<dbReference type="EMBL" id="CP002408">
    <property type="protein sequence ID" value="AFU57776.1"/>
    <property type="molecule type" value="Genomic_DNA"/>
</dbReference>
<reference evidence="1 2" key="1">
    <citation type="journal article" date="2012" name="Environ. Microbiol.">
        <title>The genome of the ammonia-oxidizing Candidatus Nitrososphaera gargensis: insights into metabolic versatility and environmental adaptations.</title>
        <authorList>
            <person name="Spang A."/>
            <person name="Poehlein A."/>
            <person name="Offre P."/>
            <person name="Zumbragel S."/>
            <person name="Haider S."/>
            <person name="Rychlik N."/>
            <person name="Nowka B."/>
            <person name="Schmeisser C."/>
            <person name="Lebedeva E.V."/>
            <person name="Rattei T."/>
            <person name="Bohm C."/>
            <person name="Schmid M."/>
            <person name="Galushko A."/>
            <person name="Hatzenpichler R."/>
            <person name="Weinmaier T."/>
            <person name="Daniel R."/>
            <person name="Schleper C."/>
            <person name="Spieck E."/>
            <person name="Streit W."/>
            <person name="Wagner M."/>
        </authorList>
    </citation>
    <scope>NUCLEOTIDE SEQUENCE [LARGE SCALE GENOMIC DNA]</scope>
    <source>
        <strain evidence="2">Ga9.2</strain>
    </source>
</reference>
<dbReference type="KEGG" id="nga:Ngar_c08340"/>
<accession>K0I915</accession>
<evidence type="ECO:0000313" key="2">
    <source>
        <dbReference type="Proteomes" id="UP000008037"/>
    </source>
</evidence>
<evidence type="ECO:0000313" key="1">
    <source>
        <dbReference type="EMBL" id="AFU57776.1"/>
    </source>
</evidence>
<name>K0I915_NITGG</name>
<dbReference type="HOGENOM" id="CLU_023082_0_0_2"/>
<dbReference type="STRING" id="1237085.Ngar_c08340"/>
<organism evidence="1 2">
    <name type="scientific">Nitrososphaera gargensis (strain Ga9.2)</name>
    <dbReference type="NCBI Taxonomy" id="1237085"/>
    <lineage>
        <taxon>Archaea</taxon>
        <taxon>Nitrososphaerota</taxon>
        <taxon>Nitrososphaeria</taxon>
        <taxon>Nitrososphaerales</taxon>
        <taxon>Nitrososphaeraceae</taxon>
        <taxon>Nitrososphaera</taxon>
    </lineage>
</organism>
<dbReference type="InParanoid" id="K0I915"/>
<keyword evidence="2" id="KW-1185">Reference proteome</keyword>
<protein>
    <submittedName>
        <fullName evidence="1">Uncharacterized protein</fullName>
    </submittedName>
</protein>
<sequence length="725" mass="79208">MKQHLRLASIALAAILVMATAAATTSVATGSLEKRAQAQHADNEEGISSTTALVRFVTNVEFVRGHLEKAIENKQAGSTELAVAHAGHPIEEVYTLIHQDISVKDSQLASNLKSKLEALPNTVSSDSISTFTQKVTEINGLLDQAVQKVAAGSEAQEEANFTIEIITGLLETANIEYEEAVANGQIIEMIEYQDASAFINRANVLFKTIQTGIDDHEAEEIVEFMDELNFRVASKTDPSQVETVIQGIIRELEEASSAANEHAEFVANLEFIKGHLAQAVANKQAGSTELAVAHAGHPIEEVYALIEPEISEHNSSLNTKLKEALTNLANQIHSLSTSAVQTMVTEINGMLDEAGTSVVSEAERNDPKFNAMVILLLLATAQVEYEEAVENGEIVEMIEYQDSTAFIARSQIISDSIKSKIPAHKAEEIQEFYAELNSLTKSNASFEQVKTVFGGIIHEYEEIFGLEAMEEEEPGEHENSSTTTTKSLGYIENIRKILTKLSEAYRAGNYAEADRLAVDAYLNNFEFVEGDLEKSGNRALMLEIEQLMRIELREMIKGKASVGEIDAHIAKINSKLDQAVNALSPDTIAKTTATRGYHIVRTTITQQSEPHDAEGHSAHQVVYMVYPTEGMIYEGSITFTSTRSVDVFVYHDVTWAEAEDTAGLNIHKVNGRLYAVTTLLKNASSGTVQFAGAGILAHVHSETEGEGEYNLVASMEVYGRLLSKQ</sequence>
<dbReference type="Proteomes" id="UP000008037">
    <property type="component" value="Chromosome"/>
</dbReference>